<dbReference type="Pfam" id="PF04221">
    <property type="entry name" value="RelB"/>
    <property type="match status" value="1"/>
</dbReference>
<dbReference type="EMBL" id="CP002045">
    <property type="protein sequence ID" value="ADH92214.1"/>
    <property type="molecule type" value="Genomic_DNA"/>
</dbReference>
<evidence type="ECO:0000256" key="1">
    <source>
        <dbReference type="ARBA" id="ARBA00010562"/>
    </source>
</evidence>
<dbReference type="Gene3D" id="1.10.1220.10">
    <property type="entry name" value="Met repressor-like"/>
    <property type="match status" value="1"/>
</dbReference>
<dbReference type="InterPro" id="IPR007337">
    <property type="entry name" value="RelB/DinJ"/>
</dbReference>
<evidence type="ECO:0000313" key="4">
    <source>
        <dbReference type="Proteomes" id="UP000000376"/>
    </source>
</evidence>
<dbReference type="PANTHER" id="PTHR38781:SF1">
    <property type="entry name" value="ANTITOXIN DINJ-RELATED"/>
    <property type="match status" value="1"/>
</dbReference>
<evidence type="ECO:0000256" key="2">
    <source>
        <dbReference type="ARBA" id="ARBA00022649"/>
    </source>
</evidence>
<dbReference type="KEGG" id="ahe:Arch_0466"/>
<dbReference type="OrthoDB" id="9804867at2"/>
<dbReference type="PANTHER" id="PTHR38781">
    <property type="entry name" value="ANTITOXIN DINJ-RELATED"/>
    <property type="match status" value="1"/>
</dbReference>
<protein>
    <submittedName>
        <fullName evidence="3">Addiction module antitoxin, RelB/DinJ family</fullName>
    </submittedName>
</protein>
<evidence type="ECO:0000313" key="3">
    <source>
        <dbReference type="EMBL" id="ADH92214.1"/>
    </source>
</evidence>
<name>D7BMR5_ARCHD</name>
<gene>
    <name evidence="3" type="ordered locus">Arch_0466</name>
</gene>
<dbReference type="GO" id="GO:0006351">
    <property type="term" value="P:DNA-templated transcription"/>
    <property type="evidence" value="ECO:0007669"/>
    <property type="project" value="TreeGrafter"/>
</dbReference>
<proteinExistence type="inferred from homology"/>
<dbReference type="RefSeq" id="WP_013169712.1">
    <property type="nucleotide sequence ID" value="NC_014218.1"/>
</dbReference>
<dbReference type="Proteomes" id="UP000000376">
    <property type="component" value="Chromosome"/>
</dbReference>
<keyword evidence="4" id="KW-1185">Reference proteome</keyword>
<dbReference type="STRING" id="644284.Arch_0466"/>
<dbReference type="InterPro" id="IPR013321">
    <property type="entry name" value="Arc_rbn_hlx_hlx"/>
</dbReference>
<dbReference type="HOGENOM" id="CLU_154558_16_1_11"/>
<reference evidence="3 4" key="1">
    <citation type="journal article" date="2010" name="Stand. Genomic Sci.">
        <title>Complete genome sequence of Arcanobacterium haemolyticum type strain (11018).</title>
        <authorList>
            <person name="Yasawong M."/>
            <person name="Teshima H."/>
            <person name="Lapidus A."/>
            <person name="Nolan M."/>
            <person name="Lucas S."/>
            <person name="Glavina Del Rio T."/>
            <person name="Tice H."/>
            <person name="Cheng J."/>
            <person name="Bruce D."/>
            <person name="Detter C."/>
            <person name="Tapia R."/>
            <person name="Han C."/>
            <person name="Goodwin L."/>
            <person name="Pitluck S."/>
            <person name="Liolios K."/>
            <person name="Ivanova N."/>
            <person name="Mavromatis K."/>
            <person name="Mikhailova N."/>
            <person name="Pati A."/>
            <person name="Chen A."/>
            <person name="Palaniappan K."/>
            <person name="Land M."/>
            <person name="Hauser L."/>
            <person name="Chang Y."/>
            <person name="Jeffries C."/>
            <person name="Rohde M."/>
            <person name="Sikorski J."/>
            <person name="Pukall R."/>
            <person name="Goker M."/>
            <person name="Woyke T."/>
            <person name="Bristow J."/>
            <person name="Eisen J."/>
            <person name="Markowitz V."/>
            <person name="Hugenholtz P."/>
            <person name="Kyrpides N."/>
            <person name="Klenk H."/>
        </authorList>
    </citation>
    <scope>NUCLEOTIDE SEQUENCE [LARGE SCALE GENOMIC DNA]</scope>
    <source>
        <strain evidence="4">ATCC 9345 / DSM 20595 / CCUG 17215 / LMG 16163 / NBRC 15585 / NCTC 8452 / 11018</strain>
    </source>
</reference>
<keyword evidence="2" id="KW-1277">Toxin-antitoxin system</keyword>
<dbReference type="GO" id="GO:0006355">
    <property type="term" value="P:regulation of DNA-templated transcription"/>
    <property type="evidence" value="ECO:0007669"/>
    <property type="project" value="InterPro"/>
</dbReference>
<dbReference type="NCBIfam" id="TIGR02384">
    <property type="entry name" value="RelB_DinJ"/>
    <property type="match status" value="1"/>
</dbReference>
<accession>D7BMR5</accession>
<sequence>MVTTTINLRIDQEVKSDMEAVCKELGMNMTTAFTIFAKKMGREGRIPFEVSIDPFYSKENLAHLRRSIASLESGRGVAHELVDDGE</sequence>
<dbReference type="AlphaFoldDB" id="D7BMR5"/>
<comment type="similarity">
    <text evidence="1">Belongs to the RelB/DinJ antitoxin family.</text>
</comment>
<organism evidence="3 4">
    <name type="scientific">Arcanobacterium haemolyticum (strain ATCC 9345 / DSM 20595 / CCM 5947 / CCUG 17215 / LMG 16163 / NBRC 15585 / NCTC 8452 / 11018)</name>
    <dbReference type="NCBI Taxonomy" id="644284"/>
    <lineage>
        <taxon>Bacteria</taxon>
        <taxon>Bacillati</taxon>
        <taxon>Actinomycetota</taxon>
        <taxon>Actinomycetes</taxon>
        <taxon>Actinomycetales</taxon>
        <taxon>Actinomycetaceae</taxon>
        <taxon>Arcanobacterium</taxon>
    </lineage>
</organism>
<dbReference type="eggNOG" id="COG3077">
    <property type="taxonomic scope" value="Bacteria"/>
</dbReference>